<feature type="transmembrane region" description="Helical" evidence="1">
    <location>
        <begin position="15"/>
        <end position="37"/>
    </location>
</feature>
<evidence type="ECO:0000313" key="3">
    <source>
        <dbReference type="Proteomes" id="UP000886845"/>
    </source>
</evidence>
<evidence type="ECO:0000313" key="2">
    <source>
        <dbReference type="EMBL" id="HIV09294.1"/>
    </source>
</evidence>
<sequence length="384" mass="41452">METVRRRLFGDRGAIGFLMALVMFFVCGMLTMTWNTYTLSREKMRVQDAVDAAALEHATWQARGMNCLQNLNEEGYDALSTAISGYVISGALVAIAQAVTAIPIIGPILNAALIGASVIACAASTWICEVVLNFVKMAQKFHQYGTCALGYLAAQEVAAYNGATGIIGHFAKPGQKLASLPMPGGTTLDLDVFAFGLSLAPKDTLLLPVEEKQMTNQPPWDSGESLGLDEIFTTIKEVPVIGEIYWLPAKMPTFWPLVSKSVKGKDKEGKETTVPVLPSPTLWVAMRDYPPHDVIRGFDEWLFEKGAKNLNALAEPKKSAFPVMAYAVGQCVTGDLTTNAPADHPARPRGYGAGANAKLISLEEALTITNHTTLQKAAGFLLYH</sequence>
<protein>
    <submittedName>
        <fullName evidence="2">Uncharacterized protein</fullName>
    </submittedName>
</protein>
<dbReference type="Proteomes" id="UP000886845">
    <property type="component" value="Unassembled WGS sequence"/>
</dbReference>
<reference evidence="2" key="2">
    <citation type="journal article" date="2021" name="PeerJ">
        <title>Extensive microbial diversity within the chicken gut microbiome revealed by metagenomics and culture.</title>
        <authorList>
            <person name="Gilroy R."/>
            <person name="Ravi A."/>
            <person name="Getino M."/>
            <person name="Pursley I."/>
            <person name="Horton D.L."/>
            <person name="Alikhan N.F."/>
            <person name="Baker D."/>
            <person name="Gharbi K."/>
            <person name="Hall N."/>
            <person name="Watson M."/>
            <person name="Adriaenssens E.M."/>
            <person name="Foster-Nyarko E."/>
            <person name="Jarju S."/>
            <person name="Secka A."/>
            <person name="Antonio M."/>
            <person name="Oren A."/>
            <person name="Chaudhuri R.R."/>
            <person name="La Ragione R."/>
            <person name="Hildebrand F."/>
            <person name="Pallen M.J."/>
        </authorList>
    </citation>
    <scope>NUCLEOTIDE SEQUENCE</scope>
    <source>
        <strain evidence="2">35461</strain>
    </source>
</reference>
<organism evidence="2 3">
    <name type="scientific">Candidatus Spyradenecus faecavium</name>
    <dbReference type="NCBI Taxonomy" id="2840947"/>
    <lineage>
        <taxon>Bacteria</taxon>
        <taxon>Pseudomonadati</taxon>
        <taxon>Lentisphaerota</taxon>
        <taxon>Lentisphaeria</taxon>
        <taxon>Lentisphaerales</taxon>
        <taxon>Lentisphaeraceae</taxon>
        <taxon>Lentisphaeraceae incertae sedis</taxon>
        <taxon>Candidatus Spyradenecus</taxon>
    </lineage>
</organism>
<dbReference type="AlphaFoldDB" id="A0A9D1NNK4"/>
<keyword evidence="1" id="KW-1133">Transmembrane helix</keyword>
<keyword evidence="1" id="KW-0472">Membrane</keyword>
<dbReference type="EMBL" id="DVOR01000134">
    <property type="protein sequence ID" value="HIV09294.1"/>
    <property type="molecule type" value="Genomic_DNA"/>
</dbReference>
<comment type="caution">
    <text evidence="2">The sequence shown here is derived from an EMBL/GenBank/DDBJ whole genome shotgun (WGS) entry which is preliminary data.</text>
</comment>
<name>A0A9D1NNK4_9BACT</name>
<accession>A0A9D1NNK4</accession>
<keyword evidence="1" id="KW-0812">Transmembrane</keyword>
<evidence type="ECO:0000256" key="1">
    <source>
        <dbReference type="SAM" id="Phobius"/>
    </source>
</evidence>
<gene>
    <name evidence="2" type="ORF">IAC79_04190</name>
</gene>
<reference evidence="2" key="1">
    <citation type="submission" date="2020-10" db="EMBL/GenBank/DDBJ databases">
        <authorList>
            <person name="Gilroy R."/>
        </authorList>
    </citation>
    <scope>NUCLEOTIDE SEQUENCE</scope>
    <source>
        <strain evidence="2">35461</strain>
    </source>
</reference>
<feature type="transmembrane region" description="Helical" evidence="1">
    <location>
        <begin position="111"/>
        <end position="135"/>
    </location>
</feature>
<proteinExistence type="predicted"/>
<feature type="transmembrane region" description="Helical" evidence="1">
    <location>
        <begin position="86"/>
        <end position="105"/>
    </location>
</feature>